<dbReference type="PANTHER" id="PTHR33121">
    <property type="entry name" value="CYCLIC DI-GMP PHOSPHODIESTERASE PDEF"/>
    <property type="match status" value="1"/>
</dbReference>
<evidence type="ECO:0000313" key="2">
    <source>
        <dbReference type="EMBL" id="AWI52421.1"/>
    </source>
</evidence>
<gene>
    <name evidence="2" type="ORF">DEH84_02480</name>
</gene>
<feature type="domain" description="EAL" evidence="1">
    <location>
        <begin position="255"/>
        <end position="509"/>
    </location>
</feature>
<protein>
    <recommendedName>
        <fullName evidence="1">EAL domain-containing protein</fullName>
    </recommendedName>
</protein>
<dbReference type="EMBL" id="CP029210">
    <property type="protein sequence ID" value="AWI52421.1"/>
    <property type="molecule type" value="Genomic_DNA"/>
</dbReference>
<dbReference type="PROSITE" id="PS50883">
    <property type="entry name" value="EAL"/>
    <property type="match status" value="1"/>
</dbReference>
<dbReference type="OrthoDB" id="9813903at2"/>
<dbReference type="Proteomes" id="UP000244892">
    <property type="component" value="Chromosome"/>
</dbReference>
<dbReference type="CDD" id="cd01948">
    <property type="entry name" value="EAL"/>
    <property type="match status" value="1"/>
</dbReference>
<dbReference type="InterPro" id="IPR035919">
    <property type="entry name" value="EAL_sf"/>
</dbReference>
<sequence>MSGGRFPVVLVGLDAQEALASFGPDAGARLQLTGQVSQIEQVLPVLREGRADLVMVEQPLLVEPGASAVMQAIQDAWHTPVVLLVDGTAVSPLDRAPGPCAISPVSVADAGGGGAHLAVMTLQIERHAFLRDTLPAEVAAAVPGVVLALLRHCLPASAGMVASHDGGGGWVLAWQAGGDAVLQALALLDALQCPLSVARHHSVRLEPRAGLAIGQAAFARIDSLLNPALGAMAYTQGRGPLAVHMPALAQRHAAQRAAAEALARELAQPRTLSLAYQPVMSLDEDGTVVAVDAQLRWPTEAAGGLTARGWAHVAEEAGLRDALDDWVLREACGFAARLRRGGQGVPVSVPIRNSQLMSSAFVDLVAHALSESALPPDQLELVFHESAMLVMQDHREVVSGLHALGVRLVLDDMGAALSSIPMLSLPVIHGVRVDATLVQAMEHDVASARIVNAMVTLAHNLGLAVVAKGVGSPAQIEALQAGGCLLGLGDWLAPALPPAQVSAWLRQSAGASRADRLH</sequence>
<evidence type="ECO:0000259" key="1">
    <source>
        <dbReference type="PROSITE" id="PS50883"/>
    </source>
</evidence>
<dbReference type="InterPro" id="IPR050706">
    <property type="entry name" value="Cyclic-di-GMP_PDE-like"/>
</dbReference>
<dbReference type="PANTHER" id="PTHR33121:SF70">
    <property type="entry name" value="SIGNALING PROTEIN YKOW"/>
    <property type="match status" value="1"/>
</dbReference>
<keyword evidence="3" id="KW-1185">Reference proteome</keyword>
<dbReference type="GO" id="GO:0071111">
    <property type="term" value="F:cyclic-guanylate-specific phosphodiesterase activity"/>
    <property type="evidence" value="ECO:0007669"/>
    <property type="project" value="InterPro"/>
</dbReference>
<dbReference type="Gene3D" id="3.20.20.450">
    <property type="entry name" value="EAL domain"/>
    <property type="match status" value="1"/>
</dbReference>
<dbReference type="Pfam" id="PF00563">
    <property type="entry name" value="EAL"/>
    <property type="match status" value="1"/>
</dbReference>
<dbReference type="KEGG" id="aon:DEH84_02480"/>
<dbReference type="RefSeq" id="WP_109034470.1">
    <property type="nucleotide sequence ID" value="NZ_CP029210.1"/>
</dbReference>
<name>A0A2U8FMZ5_9BURK</name>
<evidence type="ECO:0000313" key="3">
    <source>
        <dbReference type="Proteomes" id="UP000244892"/>
    </source>
</evidence>
<reference evidence="2 3" key="1">
    <citation type="submission" date="2018-05" db="EMBL/GenBank/DDBJ databases">
        <title>complete genome sequence of Aquabacterium olei NBRC 110486.</title>
        <authorList>
            <person name="Tang B."/>
            <person name="Chang J."/>
            <person name="Zhang L."/>
            <person name="Yang H."/>
        </authorList>
    </citation>
    <scope>NUCLEOTIDE SEQUENCE [LARGE SCALE GENOMIC DNA]</scope>
    <source>
        <strain evidence="2 3">NBRC 110486</strain>
    </source>
</reference>
<dbReference type="InterPro" id="IPR001633">
    <property type="entry name" value="EAL_dom"/>
</dbReference>
<dbReference type="SMART" id="SM00052">
    <property type="entry name" value="EAL"/>
    <property type="match status" value="1"/>
</dbReference>
<organism evidence="2 3">
    <name type="scientific">Aquabacterium olei</name>
    <dbReference type="NCBI Taxonomy" id="1296669"/>
    <lineage>
        <taxon>Bacteria</taxon>
        <taxon>Pseudomonadati</taxon>
        <taxon>Pseudomonadota</taxon>
        <taxon>Betaproteobacteria</taxon>
        <taxon>Burkholderiales</taxon>
        <taxon>Aquabacterium</taxon>
    </lineage>
</organism>
<proteinExistence type="predicted"/>
<dbReference type="AlphaFoldDB" id="A0A2U8FMZ5"/>
<accession>A0A2U8FMZ5</accession>
<dbReference type="SUPFAM" id="SSF141868">
    <property type="entry name" value="EAL domain-like"/>
    <property type="match status" value="1"/>
</dbReference>